<comment type="caution">
    <text evidence="1">The sequence shown here is derived from an EMBL/GenBank/DDBJ whole genome shotgun (WGS) entry which is preliminary data.</text>
</comment>
<evidence type="ECO:0000313" key="1">
    <source>
        <dbReference type="EMBL" id="GMN34301.1"/>
    </source>
</evidence>
<keyword evidence="2" id="KW-1185">Reference proteome</keyword>
<gene>
    <name evidence="1" type="ORF">TIFTF001_048345</name>
</gene>
<sequence>MVNISKDLDVHLNKA</sequence>
<organism evidence="1 2">
    <name type="scientific">Ficus carica</name>
    <name type="common">Common fig</name>
    <dbReference type="NCBI Taxonomy" id="3494"/>
    <lineage>
        <taxon>Eukaryota</taxon>
        <taxon>Viridiplantae</taxon>
        <taxon>Streptophyta</taxon>
        <taxon>Embryophyta</taxon>
        <taxon>Tracheophyta</taxon>
        <taxon>Spermatophyta</taxon>
        <taxon>Magnoliopsida</taxon>
        <taxon>eudicotyledons</taxon>
        <taxon>Gunneridae</taxon>
        <taxon>Pentapetalae</taxon>
        <taxon>rosids</taxon>
        <taxon>fabids</taxon>
        <taxon>Rosales</taxon>
        <taxon>Moraceae</taxon>
        <taxon>Ficeae</taxon>
        <taxon>Ficus</taxon>
    </lineage>
</organism>
<evidence type="ECO:0000313" key="2">
    <source>
        <dbReference type="Proteomes" id="UP001187192"/>
    </source>
</evidence>
<accession>A0AA88CXI6</accession>
<name>A0AA88CXI6_FICCA</name>
<proteinExistence type="predicted"/>
<dbReference type="EMBL" id="BTGU01006079">
    <property type="protein sequence ID" value="GMN34301.1"/>
    <property type="molecule type" value="Genomic_DNA"/>
</dbReference>
<reference evidence="1" key="1">
    <citation type="submission" date="2023-07" db="EMBL/GenBank/DDBJ databases">
        <title>draft genome sequence of fig (Ficus carica).</title>
        <authorList>
            <person name="Takahashi T."/>
            <person name="Nishimura K."/>
        </authorList>
    </citation>
    <scope>NUCLEOTIDE SEQUENCE</scope>
</reference>
<protein>
    <submittedName>
        <fullName evidence="1">Uncharacterized protein</fullName>
    </submittedName>
</protein>
<dbReference type="Proteomes" id="UP001187192">
    <property type="component" value="Unassembled WGS sequence"/>
</dbReference>